<dbReference type="InterPro" id="IPR022764">
    <property type="entry name" value="Peptidase_S54_rhomboid_dom"/>
</dbReference>
<dbReference type="PANTHER" id="PTHR43731:SF14">
    <property type="entry name" value="PRESENILIN-ASSOCIATED RHOMBOID-LIKE PROTEIN, MITOCHONDRIAL"/>
    <property type="match status" value="1"/>
</dbReference>
<evidence type="ECO:0000313" key="10">
    <source>
        <dbReference type="Proteomes" id="UP000217065"/>
    </source>
</evidence>
<dbReference type="InterPro" id="IPR035952">
    <property type="entry name" value="Rhomboid-like_sf"/>
</dbReference>
<evidence type="ECO:0000256" key="1">
    <source>
        <dbReference type="ARBA" id="ARBA00004141"/>
    </source>
</evidence>
<comment type="subcellular location">
    <subcellularLocation>
        <location evidence="1">Membrane</location>
        <topology evidence="1">Multi-pass membrane protein</topology>
    </subcellularLocation>
</comment>
<dbReference type="Proteomes" id="UP000217065">
    <property type="component" value="Unassembled WGS sequence"/>
</dbReference>
<evidence type="ECO:0000256" key="4">
    <source>
        <dbReference type="ARBA" id="ARBA00022801"/>
    </source>
</evidence>
<feature type="domain" description="Peptidase S54 rhomboid" evidence="8">
    <location>
        <begin position="55"/>
        <end position="190"/>
    </location>
</feature>
<dbReference type="Pfam" id="PF01694">
    <property type="entry name" value="Rhomboid"/>
    <property type="match status" value="1"/>
</dbReference>
<dbReference type="Gene3D" id="1.20.1540.10">
    <property type="entry name" value="Rhomboid-like"/>
    <property type="match status" value="1"/>
</dbReference>
<evidence type="ECO:0000256" key="7">
    <source>
        <dbReference type="SAM" id="Phobius"/>
    </source>
</evidence>
<evidence type="ECO:0000256" key="6">
    <source>
        <dbReference type="ARBA" id="ARBA00023136"/>
    </source>
</evidence>
<feature type="transmembrane region" description="Helical" evidence="7">
    <location>
        <begin position="172"/>
        <end position="190"/>
    </location>
</feature>
<feature type="transmembrane region" description="Helical" evidence="7">
    <location>
        <begin position="149"/>
        <end position="166"/>
    </location>
</feature>
<sequence>MFIRNESFREYRSYYPVVFTLLVVTIAIHIIANAPIIGEQIYYLGIGQNGLVAEGEYWRLITPIFLHGGFMHLLFNMFSLFLFGPELERLAGRARFLTIYFLSGLTGTVASFLFEDSTYTHLGASGAIYGIFGAFAALVYYTRNVLPQLKQIILPIIGIGIIMTFVTPNINITAHIGGLVMGFLLGFYYFHPNRLSKWKKTKPRTALRS</sequence>
<feature type="transmembrane region" description="Helical" evidence="7">
    <location>
        <begin position="57"/>
        <end position="84"/>
    </location>
</feature>
<keyword evidence="9" id="KW-0645">Protease</keyword>
<evidence type="ECO:0000256" key="5">
    <source>
        <dbReference type="ARBA" id="ARBA00022989"/>
    </source>
</evidence>
<dbReference type="OrthoDB" id="9813074at2"/>
<reference evidence="9 10" key="1">
    <citation type="submission" date="2017-07" db="EMBL/GenBank/DDBJ databases">
        <title>Tetzosporium hominis gen.nov. sp.nov.</title>
        <authorList>
            <person name="Tetz G."/>
            <person name="Tetz V."/>
        </authorList>
    </citation>
    <scope>NUCLEOTIDE SEQUENCE [LARGE SCALE GENOMIC DNA]</scope>
    <source>
        <strain evidence="9 10">VT-49</strain>
    </source>
</reference>
<dbReference type="RefSeq" id="WP_094943238.1">
    <property type="nucleotide sequence ID" value="NZ_NOKQ01000217.1"/>
</dbReference>
<keyword evidence="4" id="KW-0378">Hydrolase</keyword>
<dbReference type="GO" id="GO:0016020">
    <property type="term" value="C:membrane"/>
    <property type="evidence" value="ECO:0007669"/>
    <property type="project" value="UniProtKB-SubCell"/>
</dbReference>
<feature type="transmembrane region" description="Helical" evidence="7">
    <location>
        <begin position="120"/>
        <end position="142"/>
    </location>
</feature>
<evidence type="ECO:0000256" key="2">
    <source>
        <dbReference type="ARBA" id="ARBA00009045"/>
    </source>
</evidence>
<proteinExistence type="inferred from homology"/>
<protein>
    <submittedName>
        <fullName evidence="9">Rhomboid family intramembrane serine protease</fullName>
    </submittedName>
</protein>
<dbReference type="InterPro" id="IPR050925">
    <property type="entry name" value="Rhomboid_protease_S54"/>
</dbReference>
<keyword evidence="10" id="KW-1185">Reference proteome</keyword>
<organism evidence="9 10">
    <name type="scientific">Tetzosporium hominis</name>
    <dbReference type="NCBI Taxonomy" id="2020506"/>
    <lineage>
        <taxon>Bacteria</taxon>
        <taxon>Bacillati</taxon>
        <taxon>Bacillota</taxon>
        <taxon>Bacilli</taxon>
        <taxon>Bacillales</taxon>
        <taxon>Caryophanaceae</taxon>
        <taxon>Tetzosporium</taxon>
    </lineage>
</organism>
<dbReference type="GO" id="GO:0006508">
    <property type="term" value="P:proteolysis"/>
    <property type="evidence" value="ECO:0007669"/>
    <property type="project" value="UniProtKB-KW"/>
</dbReference>
<evidence type="ECO:0000259" key="8">
    <source>
        <dbReference type="Pfam" id="PF01694"/>
    </source>
</evidence>
<feature type="transmembrane region" description="Helical" evidence="7">
    <location>
        <begin position="14"/>
        <end position="37"/>
    </location>
</feature>
<evidence type="ECO:0000256" key="3">
    <source>
        <dbReference type="ARBA" id="ARBA00022692"/>
    </source>
</evidence>
<comment type="similarity">
    <text evidence="2">Belongs to the peptidase S54 family.</text>
</comment>
<name>A0A264W2Y3_9BACL</name>
<dbReference type="SUPFAM" id="SSF144091">
    <property type="entry name" value="Rhomboid-like"/>
    <property type="match status" value="1"/>
</dbReference>
<keyword evidence="6 7" id="KW-0472">Membrane</keyword>
<comment type="caution">
    <text evidence="9">The sequence shown here is derived from an EMBL/GenBank/DDBJ whole genome shotgun (WGS) entry which is preliminary data.</text>
</comment>
<keyword evidence="5 7" id="KW-1133">Transmembrane helix</keyword>
<dbReference type="EMBL" id="NOKQ01000217">
    <property type="protein sequence ID" value="OZS77968.1"/>
    <property type="molecule type" value="Genomic_DNA"/>
</dbReference>
<dbReference type="GO" id="GO:0004252">
    <property type="term" value="F:serine-type endopeptidase activity"/>
    <property type="evidence" value="ECO:0007669"/>
    <property type="project" value="InterPro"/>
</dbReference>
<keyword evidence="3 7" id="KW-0812">Transmembrane</keyword>
<accession>A0A264W2Y3</accession>
<evidence type="ECO:0000313" key="9">
    <source>
        <dbReference type="EMBL" id="OZS77968.1"/>
    </source>
</evidence>
<dbReference type="PANTHER" id="PTHR43731">
    <property type="entry name" value="RHOMBOID PROTEASE"/>
    <property type="match status" value="1"/>
</dbReference>
<feature type="transmembrane region" description="Helical" evidence="7">
    <location>
        <begin position="96"/>
        <end position="114"/>
    </location>
</feature>
<dbReference type="AlphaFoldDB" id="A0A264W2Y3"/>
<gene>
    <name evidence="9" type="ORF">CF394_09455</name>
</gene>